<gene>
    <name evidence="2" type="ORF">AVDCRST_MAG77-2223</name>
</gene>
<evidence type="ECO:0000256" key="1">
    <source>
        <dbReference type="SAM" id="MobiDB-lite"/>
    </source>
</evidence>
<name>A0A6J4IIE8_9CHLR</name>
<dbReference type="AlphaFoldDB" id="A0A6J4IIE8"/>
<feature type="region of interest" description="Disordered" evidence="1">
    <location>
        <begin position="1"/>
        <end position="42"/>
    </location>
</feature>
<organism evidence="2">
    <name type="scientific">uncultured Chloroflexota bacterium</name>
    <dbReference type="NCBI Taxonomy" id="166587"/>
    <lineage>
        <taxon>Bacteria</taxon>
        <taxon>Bacillati</taxon>
        <taxon>Chloroflexota</taxon>
        <taxon>environmental samples</taxon>
    </lineage>
</organism>
<proteinExistence type="predicted"/>
<protein>
    <submittedName>
        <fullName evidence="2">Uncharacterized protein</fullName>
    </submittedName>
</protein>
<dbReference type="EMBL" id="CADCTC010000134">
    <property type="protein sequence ID" value="CAA9253658.1"/>
    <property type="molecule type" value="Genomic_DNA"/>
</dbReference>
<reference evidence="2" key="1">
    <citation type="submission" date="2020-02" db="EMBL/GenBank/DDBJ databases">
        <authorList>
            <person name="Meier V. D."/>
        </authorList>
    </citation>
    <scope>NUCLEOTIDE SEQUENCE</scope>
    <source>
        <strain evidence="2">AVDCRST_MAG77</strain>
    </source>
</reference>
<accession>A0A6J4IIE8</accession>
<evidence type="ECO:0000313" key="2">
    <source>
        <dbReference type="EMBL" id="CAA9253658.1"/>
    </source>
</evidence>
<sequence>MPQWRDLGGSVGEERQTCAQPVDSRAGAAKSPVLPAPGSSHHLENTGAFIAGLVTTAGGEAEHQRREQLLRQRRQSWQRGEDYETFAKNEYRLKASNDLTGENATTP</sequence>